<evidence type="ECO:0000259" key="9">
    <source>
        <dbReference type="Pfam" id="PF02983"/>
    </source>
</evidence>
<accession>A0ABV8U5D8</accession>
<name>A0ABV8U5D8_9ACTN</name>
<dbReference type="Proteomes" id="UP001595823">
    <property type="component" value="Unassembled WGS sequence"/>
</dbReference>
<evidence type="ECO:0000313" key="11">
    <source>
        <dbReference type="Proteomes" id="UP001595823"/>
    </source>
</evidence>
<sequence length="381" mass="38562">MKRKATFAAAGAVAIAAAALSAAAPAQADSLSDRAADARADLEGKVDTSLLTAMTDQLDLTTAEAYDLLAVESVASELQSELSDDFGASYAGVWILESGDGVAAATTSASESAPTGVDTVVVDHSMAELESVTDSFEAAGEADGIAGWYIDVRDNTVVLEATDSDAASDFIAESRTDADAVTVEVTDAEYEPYYVRGGDAYYINNSSRCSVGFAVTQGSTKGFVTAGHCGSAGSSVTGGSASPGTFQQSVFPGADAAWVSVGSNQQLYGSVNMYSGSRAVYNSNEAAVGASICRSGSTTGWHCGTVQAKNQSVSYPQGTVNGLTRTTVCAEPGDSGGSFISGYSAQGMTSGGSGDCRSGGTTFFQPINPALNAWGLTLVTA</sequence>
<keyword evidence="3 8" id="KW-0732">Signal</keyword>
<evidence type="ECO:0000256" key="8">
    <source>
        <dbReference type="SAM" id="SignalP"/>
    </source>
</evidence>
<dbReference type="InterPro" id="IPR037295">
    <property type="entry name" value="Alpha-lytic_protease_prodomain"/>
</dbReference>
<dbReference type="Gene3D" id="2.40.10.10">
    <property type="entry name" value="Trypsin-like serine proteases"/>
    <property type="match status" value="2"/>
</dbReference>
<evidence type="ECO:0000256" key="3">
    <source>
        <dbReference type="ARBA" id="ARBA00022729"/>
    </source>
</evidence>
<organism evidence="10 11">
    <name type="scientific">Salininema proteolyticum</name>
    <dbReference type="NCBI Taxonomy" id="1607685"/>
    <lineage>
        <taxon>Bacteria</taxon>
        <taxon>Bacillati</taxon>
        <taxon>Actinomycetota</taxon>
        <taxon>Actinomycetes</taxon>
        <taxon>Glycomycetales</taxon>
        <taxon>Glycomycetaceae</taxon>
        <taxon>Salininema</taxon>
    </lineage>
</organism>
<dbReference type="InterPro" id="IPR035070">
    <property type="entry name" value="Streptogrisin_prodomain"/>
</dbReference>
<evidence type="ECO:0000256" key="6">
    <source>
        <dbReference type="ARBA" id="ARBA00023145"/>
    </source>
</evidence>
<evidence type="ECO:0000256" key="7">
    <source>
        <dbReference type="ARBA" id="ARBA00023157"/>
    </source>
</evidence>
<keyword evidence="5" id="KW-0720">Serine protease</keyword>
<dbReference type="PIRSF" id="PIRSF001134">
    <property type="entry name" value="Streptogrisin"/>
    <property type="match status" value="1"/>
</dbReference>
<dbReference type="Pfam" id="PF02983">
    <property type="entry name" value="Pro_Al_protease"/>
    <property type="match status" value="1"/>
</dbReference>
<evidence type="ECO:0000256" key="5">
    <source>
        <dbReference type="ARBA" id="ARBA00022825"/>
    </source>
</evidence>
<keyword evidence="2" id="KW-0645">Protease</keyword>
<evidence type="ECO:0000256" key="2">
    <source>
        <dbReference type="ARBA" id="ARBA00022670"/>
    </source>
</evidence>
<comment type="caution">
    <text evidence="10">The sequence shown here is derived from an EMBL/GenBank/DDBJ whole genome shotgun (WGS) entry which is preliminary data.</text>
</comment>
<keyword evidence="6" id="KW-0865">Zymogen</keyword>
<dbReference type="SUPFAM" id="SSF54806">
    <property type="entry name" value="Alpha-lytic protease prodomain"/>
    <property type="match status" value="1"/>
</dbReference>
<protein>
    <submittedName>
        <fullName evidence="10">S1 family peptidase</fullName>
    </submittedName>
</protein>
<evidence type="ECO:0000256" key="1">
    <source>
        <dbReference type="ARBA" id="ARBA00007664"/>
    </source>
</evidence>
<proteinExistence type="inferred from homology"/>
<dbReference type="CDD" id="cd21112">
    <property type="entry name" value="alphaLP-like"/>
    <property type="match status" value="1"/>
</dbReference>
<dbReference type="RefSeq" id="WP_380625447.1">
    <property type="nucleotide sequence ID" value="NZ_JBHSDK010000061.1"/>
</dbReference>
<keyword evidence="11" id="KW-1185">Reference proteome</keyword>
<dbReference type="PRINTS" id="PR00861">
    <property type="entry name" value="ALYTICPTASE"/>
</dbReference>
<dbReference type="InterPro" id="IPR004236">
    <property type="entry name" value="Pept_S1_alpha_lytic"/>
</dbReference>
<dbReference type="InterPro" id="IPR009003">
    <property type="entry name" value="Peptidase_S1_PA"/>
</dbReference>
<dbReference type="InterPro" id="IPR001316">
    <property type="entry name" value="Pept_S1A_streptogrisin"/>
</dbReference>
<dbReference type="EMBL" id="JBHSDK010000061">
    <property type="protein sequence ID" value="MFC4337945.1"/>
    <property type="molecule type" value="Genomic_DNA"/>
</dbReference>
<keyword evidence="4" id="KW-0378">Hydrolase</keyword>
<reference evidence="11" key="1">
    <citation type="journal article" date="2019" name="Int. J. Syst. Evol. Microbiol.">
        <title>The Global Catalogue of Microorganisms (GCM) 10K type strain sequencing project: providing services to taxonomists for standard genome sequencing and annotation.</title>
        <authorList>
            <consortium name="The Broad Institute Genomics Platform"/>
            <consortium name="The Broad Institute Genome Sequencing Center for Infectious Disease"/>
            <person name="Wu L."/>
            <person name="Ma J."/>
        </authorList>
    </citation>
    <scope>NUCLEOTIDE SEQUENCE [LARGE SCALE GENOMIC DNA]</scope>
    <source>
        <strain evidence="11">IBRC-M 10908</strain>
    </source>
</reference>
<dbReference type="SUPFAM" id="SSF50494">
    <property type="entry name" value="Trypsin-like serine proteases"/>
    <property type="match status" value="1"/>
</dbReference>
<gene>
    <name evidence="10" type="ORF">ACFPET_22380</name>
</gene>
<comment type="similarity">
    <text evidence="1">Belongs to the peptidase S1 family.</text>
</comment>
<keyword evidence="7" id="KW-1015">Disulfide bond</keyword>
<feature type="chain" id="PRO_5046359627" evidence="8">
    <location>
        <begin position="29"/>
        <end position="381"/>
    </location>
</feature>
<evidence type="ECO:0000313" key="10">
    <source>
        <dbReference type="EMBL" id="MFC4337945.1"/>
    </source>
</evidence>
<dbReference type="InterPro" id="IPR043504">
    <property type="entry name" value="Peptidase_S1_PA_chymotrypsin"/>
</dbReference>
<evidence type="ECO:0000256" key="4">
    <source>
        <dbReference type="ARBA" id="ARBA00022801"/>
    </source>
</evidence>
<feature type="signal peptide" evidence="8">
    <location>
        <begin position="1"/>
        <end position="28"/>
    </location>
</feature>
<feature type="domain" description="Peptidase S1A alpha-lytic prodomain" evidence="9">
    <location>
        <begin position="124"/>
        <end position="175"/>
    </location>
</feature>
<dbReference type="Gene3D" id="3.30.300.50">
    <property type="match status" value="2"/>
</dbReference>